<feature type="transmembrane region" description="Helical" evidence="1">
    <location>
        <begin position="177"/>
        <end position="195"/>
    </location>
</feature>
<accession>A0ABD3GTC2</accession>
<feature type="transmembrane region" description="Helical" evidence="1">
    <location>
        <begin position="201"/>
        <end position="219"/>
    </location>
</feature>
<dbReference type="AlphaFoldDB" id="A0ABD3GTC2"/>
<feature type="transmembrane region" description="Helical" evidence="1">
    <location>
        <begin position="44"/>
        <end position="67"/>
    </location>
</feature>
<dbReference type="Proteomes" id="UP001633002">
    <property type="component" value="Unassembled WGS sequence"/>
</dbReference>
<dbReference type="EMBL" id="JBJQOH010000007">
    <property type="protein sequence ID" value="KAL3680374.1"/>
    <property type="molecule type" value="Genomic_DNA"/>
</dbReference>
<feature type="transmembrane region" description="Helical" evidence="1">
    <location>
        <begin position="105"/>
        <end position="129"/>
    </location>
</feature>
<proteinExistence type="predicted"/>
<organism evidence="2 3">
    <name type="scientific">Riccia sorocarpa</name>
    <dbReference type="NCBI Taxonomy" id="122646"/>
    <lineage>
        <taxon>Eukaryota</taxon>
        <taxon>Viridiplantae</taxon>
        <taxon>Streptophyta</taxon>
        <taxon>Embryophyta</taxon>
        <taxon>Marchantiophyta</taxon>
        <taxon>Marchantiopsida</taxon>
        <taxon>Marchantiidae</taxon>
        <taxon>Marchantiales</taxon>
        <taxon>Ricciaceae</taxon>
        <taxon>Riccia</taxon>
    </lineage>
</organism>
<name>A0ABD3GTC2_9MARC</name>
<keyword evidence="1" id="KW-0472">Membrane</keyword>
<feature type="transmembrane region" description="Helical" evidence="1">
    <location>
        <begin position="73"/>
        <end position="93"/>
    </location>
</feature>
<evidence type="ECO:0000313" key="3">
    <source>
        <dbReference type="Proteomes" id="UP001633002"/>
    </source>
</evidence>
<gene>
    <name evidence="2" type="ORF">R1sor_023330</name>
</gene>
<keyword evidence="1" id="KW-1133">Transmembrane helix</keyword>
<keyword evidence="1" id="KW-0812">Transmembrane</keyword>
<keyword evidence="3" id="KW-1185">Reference proteome</keyword>
<protein>
    <recommendedName>
        <fullName evidence="4">Transmembrane protein</fullName>
    </recommendedName>
</protein>
<comment type="caution">
    <text evidence="2">The sequence shown here is derived from an EMBL/GenBank/DDBJ whole genome shotgun (WGS) entry which is preliminary data.</text>
</comment>
<evidence type="ECO:0000256" key="1">
    <source>
        <dbReference type="SAM" id="Phobius"/>
    </source>
</evidence>
<sequence>MTKGQRAWALTHQTIAEFHGHIRTARFRLESASVGLHPLMRAPLLALADTVYWALMLVAGLGVVAVFCLVLSFVAVFLLVPCTFVFITVINYIPSDETSYDDNVVGTAIALSTVLVPFLLSGIASLVYFKYPELEDVDFMGGFYDPLPLAMQMLVCYALLELGLVCLVLITFDFCVVMYWGGYAITSGLKFAYQFVWEMPWYVSVAVAVPIPFLALTLGRKLKHLLEVVDDDEQTEEFWFGSEESGPHDLQHETRLMSSPVPNSCHLRYEHLWASTGSTSVGDRE</sequence>
<reference evidence="2 3" key="1">
    <citation type="submission" date="2024-09" db="EMBL/GenBank/DDBJ databases">
        <title>Chromosome-scale assembly of Riccia sorocarpa.</title>
        <authorList>
            <person name="Paukszto L."/>
        </authorList>
    </citation>
    <scope>NUCLEOTIDE SEQUENCE [LARGE SCALE GENOMIC DNA]</scope>
    <source>
        <strain evidence="2">LP-2024</strain>
        <tissue evidence="2">Aerial parts of the thallus</tissue>
    </source>
</reference>
<evidence type="ECO:0008006" key="4">
    <source>
        <dbReference type="Google" id="ProtNLM"/>
    </source>
</evidence>
<evidence type="ECO:0000313" key="2">
    <source>
        <dbReference type="EMBL" id="KAL3680374.1"/>
    </source>
</evidence>
<feature type="transmembrane region" description="Helical" evidence="1">
    <location>
        <begin position="149"/>
        <end position="170"/>
    </location>
</feature>